<dbReference type="RefSeq" id="WP_269832262.1">
    <property type="nucleotide sequence ID" value="NZ_JAPZLT010000011.1"/>
</dbReference>
<proteinExistence type="predicted"/>
<evidence type="ECO:0000259" key="5">
    <source>
        <dbReference type="Pfam" id="PF07992"/>
    </source>
</evidence>
<dbReference type="PANTHER" id="PTHR43557:SF2">
    <property type="entry name" value="RIESKE DOMAIN-CONTAINING PROTEIN-RELATED"/>
    <property type="match status" value="1"/>
</dbReference>
<dbReference type="InterPro" id="IPR028202">
    <property type="entry name" value="Reductase_C"/>
</dbReference>
<dbReference type="PANTHER" id="PTHR43557">
    <property type="entry name" value="APOPTOSIS-INDUCING FACTOR 1"/>
    <property type="match status" value="1"/>
</dbReference>
<evidence type="ECO:0000256" key="2">
    <source>
        <dbReference type="ARBA" id="ARBA00022630"/>
    </source>
</evidence>
<dbReference type="Pfam" id="PF14759">
    <property type="entry name" value="Reductase_C"/>
    <property type="match status" value="1"/>
</dbReference>
<evidence type="ECO:0000313" key="7">
    <source>
        <dbReference type="EMBL" id="MCZ7911482.1"/>
    </source>
</evidence>
<feature type="domain" description="FAD/NAD(P)-binding" evidence="5">
    <location>
        <begin position="4"/>
        <end position="301"/>
    </location>
</feature>
<accession>A0A9X3QUP9</accession>
<evidence type="ECO:0000256" key="4">
    <source>
        <dbReference type="ARBA" id="ARBA00023002"/>
    </source>
</evidence>
<dbReference type="Pfam" id="PF07992">
    <property type="entry name" value="Pyr_redox_2"/>
    <property type="match status" value="1"/>
</dbReference>
<evidence type="ECO:0000313" key="8">
    <source>
        <dbReference type="Proteomes" id="UP001151309"/>
    </source>
</evidence>
<dbReference type="GO" id="GO:0016651">
    <property type="term" value="F:oxidoreductase activity, acting on NAD(P)H"/>
    <property type="evidence" value="ECO:0007669"/>
    <property type="project" value="TreeGrafter"/>
</dbReference>
<gene>
    <name evidence="7" type="ORF">O9X94_19335</name>
</gene>
<comment type="cofactor">
    <cofactor evidence="1">
        <name>FAD</name>
        <dbReference type="ChEBI" id="CHEBI:57692"/>
    </cofactor>
</comment>
<reference evidence="7" key="1">
    <citation type="submission" date="2022-12" db="EMBL/GenBank/DDBJ databases">
        <title>Draft genome sequences of 22 rhizogenic Agrobacterium biovar 1 strains, the causative agent of hairy root disease.</title>
        <authorList>
            <person name="Kim N."/>
            <person name="Vargas P."/>
            <person name="Rediers H."/>
        </authorList>
    </citation>
    <scope>NUCLEOTIDE SEQUENCE</scope>
    <source>
        <strain evidence="7">ST07.17.026</strain>
    </source>
</reference>
<evidence type="ECO:0000256" key="3">
    <source>
        <dbReference type="ARBA" id="ARBA00022827"/>
    </source>
</evidence>
<dbReference type="Proteomes" id="UP001151309">
    <property type="component" value="Unassembled WGS sequence"/>
</dbReference>
<dbReference type="SUPFAM" id="SSF51905">
    <property type="entry name" value="FAD/NAD(P)-binding domain"/>
    <property type="match status" value="1"/>
</dbReference>
<dbReference type="GO" id="GO:0005737">
    <property type="term" value="C:cytoplasm"/>
    <property type="evidence" value="ECO:0007669"/>
    <property type="project" value="TreeGrafter"/>
</dbReference>
<keyword evidence="4" id="KW-0560">Oxidoreductase</keyword>
<dbReference type="Gene3D" id="3.30.390.30">
    <property type="match status" value="1"/>
</dbReference>
<keyword evidence="8" id="KW-1185">Reference proteome</keyword>
<dbReference type="InterPro" id="IPR036188">
    <property type="entry name" value="FAD/NAD-bd_sf"/>
</dbReference>
<organism evidence="7 8">
    <name type="scientific">Agrobacterium leguminum</name>
    <dbReference type="NCBI Taxonomy" id="2792015"/>
    <lineage>
        <taxon>Bacteria</taxon>
        <taxon>Pseudomonadati</taxon>
        <taxon>Pseudomonadota</taxon>
        <taxon>Alphaproteobacteria</taxon>
        <taxon>Hyphomicrobiales</taxon>
        <taxon>Rhizobiaceae</taxon>
        <taxon>Rhizobium/Agrobacterium group</taxon>
        <taxon>Agrobacterium</taxon>
    </lineage>
</organism>
<dbReference type="PRINTS" id="PR00368">
    <property type="entry name" value="FADPNR"/>
</dbReference>
<keyword evidence="2" id="KW-0285">Flavoprotein</keyword>
<protein>
    <submittedName>
        <fullName evidence="7">FAD-dependent oxidoreductase</fullName>
    </submittedName>
</protein>
<evidence type="ECO:0000256" key="1">
    <source>
        <dbReference type="ARBA" id="ARBA00001974"/>
    </source>
</evidence>
<dbReference type="PRINTS" id="PR00411">
    <property type="entry name" value="PNDRDTASEI"/>
</dbReference>
<dbReference type="SUPFAM" id="SSF55424">
    <property type="entry name" value="FAD/NAD-linked reductases, dimerisation (C-terminal) domain"/>
    <property type="match status" value="1"/>
</dbReference>
<dbReference type="InterPro" id="IPR050446">
    <property type="entry name" value="FAD-oxidoreductase/Apoptosis"/>
</dbReference>
<dbReference type="AlphaFoldDB" id="A0A9X3QUP9"/>
<keyword evidence="3" id="KW-0274">FAD</keyword>
<dbReference type="Gene3D" id="3.50.50.60">
    <property type="entry name" value="FAD/NAD(P)-binding domain"/>
    <property type="match status" value="2"/>
</dbReference>
<sequence>MKRRVVIVGAGQAAVQAAASLRSEGFEDEIVVLGDEGRLPYQRPPLSKAYLAGGRDDILALRPSVFWDKSQIVIDPCRPIVAIDRVRREVTDSRGRRLAFTQLVLATGARARKLGVPGSDLDGVLSLRTLADAMQLRTMLAPRKHVVTIGAGFVGMEAAAALAALGHQVTVLEAGERCLGRAVSNPISETLANGLRNGGVDVRLSTHVARIVGRDGTVRGVELRDGQVIPADIVLVAVGAQPNDELALACGLDAANGIRVDSHLRTSDHNIFAIGDCASFDCPRERRSLRLESVQNATDQGRNVALSILDRPTPHDRLPWFWSDQGAHKLQIAGLAMPDDKTHTLVGDGKIAAFRFRAERLIALETVNDPAGHIKARKILTVGPGPTYGEMKSVDFSLVGFA</sequence>
<dbReference type="InterPro" id="IPR023753">
    <property type="entry name" value="FAD/NAD-binding_dom"/>
</dbReference>
<feature type="domain" description="Reductase C-terminal" evidence="6">
    <location>
        <begin position="320"/>
        <end position="383"/>
    </location>
</feature>
<dbReference type="EMBL" id="JAPZLT010000011">
    <property type="protein sequence ID" value="MCZ7911482.1"/>
    <property type="molecule type" value="Genomic_DNA"/>
</dbReference>
<evidence type="ECO:0000259" key="6">
    <source>
        <dbReference type="Pfam" id="PF14759"/>
    </source>
</evidence>
<name>A0A9X3QUP9_9HYPH</name>
<dbReference type="InterPro" id="IPR016156">
    <property type="entry name" value="FAD/NAD-linked_Rdtase_dimer_sf"/>
</dbReference>
<comment type="caution">
    <text evidence="7">The sequence shown here is derived from an EMBL/GenBank/DDBJ whole genome shotgun (WGS) entry which is preliminary data.</text>
</comment>